<reference evidence="2" key="2">
    <citation type="submission" date="2015-01" db="EMBL/GenBank/DDBJ databases">
        <title>Evolutionary Origins and Diversification of the Mycorrhizal Mutualists.</title>
        <authorList>
            <consortium name="DOE Joint Genome Institute"/>
            <consortium name="Mycorrhizal Genomics Consortium"/>
            <person name="Kohler A."/>
            <person name="Kuo A."/>
            <person name="Nagy L.G."/>
            <person name="Floudas D."/>
            <person name="Copeland A."/>
            <person name="Barry K.W."/>
            <person name="Cichocki N."/>
            <person name="Veneault-Fourrey C."/>
            <person name="LaButti K."/>
            <person name="Lindquist E.A."/>
            <person name="Lipzen A."/>
            <person name="Lundell T."/>
            <person name="Morin E."/>
            <person name="Murat C."/>
            <person name="Riley R."/>
            <person name="Ohm R."/>
            <person name="Sun H."/>
            <person name="Tunlid A."/>
            <person name="Henrissat B."/>
            <person name="Grigoriev I.V."/>
            <person name="Hibbett D.S."/>
            <person name="Martin F."/>
        </authorList>
    </citation>
    <scope>NUCLEOTIDE SEQUENCE [LARGE SCALE GENOMIC DNA]</scope>
    <source>
        <strain evidence="2">Foug A</strain>
    </source>
</reference>
<organism evidence="1 2">
    <name type="scientific">Scleroderma citrinum Foug A</name>
    <dbReference type="NCBI Taxonomy" id="1036808"/>
    <lineage>
        <taxon>Eukaryota</taxon>
        <taxon>Fungi</taxon>
        <taxon>Dikarya</taxon>
        <taxon>Basidiomycota</taxon>
        <taxon>Agaricomycotina</taxon>
        <taxon>Agaricomycetes</taxon>
        <taxon>Agaricomycetidae</taxon>
        <taxon>Boletales</taxon>
        <taxon>Sclerodermatineae</taxon>
        <taxon>Sclerodermataceae</taxon>
        <taxon>Scleroderma</taxon>
    </lineage>
</organism>
<dbReference type="Proteomes" id="UP000053989">
    <property type="component" value="Unassembled WGS sequence"/>
</dbReference>
<dbReference type="EMBL" id="KN822057">
    <property type="protein sequence ID" value="KIM60930.1"/>
    <property type="molecule type" value="Genomic_DNA"/>
</dbReference>
<name>A0A0C3DJP9_9AGAM</name>
<evidence type="ECO:0000313" key="2">
    <source>
        <dbReference type="Proteomes" id="UP000053989"/>
    </source>
</evidence>
<dbReference type="AlphaFoldDB" id="A0A0C3DJP9"/>
<sequence length="67" mass="7829">MIPYGMRTLESINDMERSLSLCWAGNSVNLQFRLLSFHDPNPTGFLHLDILQCFIPESYQHQEQLMT</sequence>
<evidence type="ECO:0000313" key="1">
    <source>
        <dbReference type="EMBL" id="KIM60930.1"/>
    </source>
</evidence>
<gene>
    <name evidence="1" type="ORF">SCLCIDRAFT_1216437</name>
</gene>
<reference evidence="1 2" key="1">
    <citation type="submission" date="2014-04" db="EMBL/GenBank/DDBJ databases">
        <authorList>
            <consortium name="DOE Joint Genome Institute"/>
            <person name="Kuo A."/>
            <person name="Kohler A."/>
            <person name="Nagy L.G."/>
            <person name="Floudas D."/>
            <person name="Copeland A."/>
            <person name="Barry K.W."/>
            <person name="Cichocki N."/>
            <person name="Veneault-Fourrey C."/>
            <person name="LaButti K."/>
            <person name="Lindquist E.A."/>
            <person name="Lipzen A."/>
            <person name="Lundell T."/>
            <person name="Morin E."/>
            <person name="Murat C."/>
            <person name="Sun H."/>
            <person name="Tunlid A."/>
            <person name="Henrissat B."/>
            <person name="Grigoriev I.V."/>
            <person name="Hibbett D.S."/>
            <person name="Martin F."/>
            <person name="Nordberg H.P."/>
            <person name="Cantor M.N."/>
            <person name="Hua S.X."/>
        </authorList>
    </citation>
    <scope>NUCLEOTIDE SEQUENCE [LARGE SCALE GENOMIC DNA]</scope>
    <source>
        <strain evidence="1 2">Foug A</strain>
    </source>
</reference>
<dbReference type="HOGENOM" id="CLU_2813926_0_0_1"/>
<dbReference type="InParanoid" id="A0A0C3DJP9"/>
<accession>A0A0C3DJP9</accession>
<proteinExistence type="predicted"/>
<keyword evidence="2" id="KW-1185">Reference proteome</keyword>
<protein>
    <submittedName>
        <fullName evidence="1">Uncharacterized protein</fullName>
    </submittedName>
</protein>